<accession>A0A9W4DRP2</accession>
<evidence type="ECO:0000313" key="2">
    <source>
        <dbReference type="EMBL" id="CAG6394994.1"/>
    </source>
</evidence>
<reference evidence="2" key="1">
    <citation type="submission" date="2021-05" db="EMBL/GenBank/DDBJ databases">
        <authorList>
            <person name="Arsene-Ploetze F."/>
        </authorList>
    </citation>
    <scope>NUCLEOTIDE SEQUENCE</scope>
    <source>
        <strain evidence="2">DSM 42138</strain>
    </source>
</reference>
<keyword evidence="3" id="KW-1185">Reference proteome</keyword>
<evidence type="ECO:0000256" key="1">
    <source>
        <dbReference type="SAM" id="MobiDB-lite"/>
    </source>
</evidence>
<dbReference type="GO" id="GO:0008745">
    <property type="term" value="F:N-acetylmuramoyl-L-alanine amidase activity"/>
    <property type="evidence" value="ECO:0007669"/>
    <property type="project" value="UniProtKB-EC"/>
</dbReference>
<proteinExistence type="predicted"/>
<dbReference type="AlphaFoldDB" id="A0A9W4DRP2"/>
<evidence type="ECO:0000313" key="3">
    <source>
        <dbReference type="Proteomes" id="UP001152519"/>
    </source>
</evidence>
<protein>
    <submittedName>
        <fullName evidence="2">N-acetylmuramoyl-L-alanine amidase</fullName>
        <ecNumber evidence="2">3.5.1.28</ecNumber>
    </submittedName>
</protein>
<dbReference type="EMBL" id="CAJSLV010000059">
    <property type="protein sequence ID" value="CAG6394994.1"/>
    <property type="molecule type" value="Genomic_DNA"/>
</dbReference>
<dbReference type="EC" id="3.5.1.28" evidence="2"/>
<feature type="region of interest" description="Disordered" evidence="1">
    <location>
        <begin position="1"/>
        <end position="33"/>
    </location>
</feature>
<comment type="caution">
    <text evidence="2">The sequence shown here is derived from an EMBL/GenBank/DDBJ whole genome shotgun (WGS) entry which is preliminary data.</text>
</comment>
<dbReference type="Proteomes" id="UP001152519">
    <property type="component" value="Unassembled WGS sequence"/>
</dbReference>
<name>A0A9W4DRP2_9ACTN</name>
<organism evidence="2 3">
    <name type="scientific">Actinacidiphila cocklensis</name>
    <dbReference type="NCBI Taxonomy" id="887465"/>
    <lineage>
        <taxon>Bacteria</taxon>
        <taxon>Bacillati</taxon>
        <taxon>Actinomycetota</taxon>
        <taxon>Actinomycetes</taxon>
        <taxon>Kitasatosporales</taxon>
        <taxon>Streptomycetaceae</taxon>
        <taxon>Actinacidiphila</taxon>
    </lineage>
</organism>
<gene>
    <name evidence="2" type="ORF">SCOCK_30227</name>
</gene>
<sequence>MGDSNVDGRPDIVAEDRDGSTWRYRGTGSRQAPFTSRDMTGALFVPRYTMVV</sequence>
<keyword evidence="2" id="KW-0378">Hydrolase</keyword>
<feature type="compositionally biased region" description="Basic and acidic residues" evidence="1">
    <location>
        <begin position="1"/>
        <end position="20"/>
    </location>
</feature>